<evidence type="ECO:0000256" key="1">
    <source>
        <dbReference type="SAM" id="Phobius"/>
    </source>
</evidence>
<protein>
    <recommendedName>
        <fullName evidence="4">Integral membrane protein</fullName>
    </recommendedName>
</protein>
<name>A0A559MM18_9HELO</name>
<reference evidence="2 3" key="1">
    <citation type="submission" date="2018-05" db="EMBL/GenBank/DDBJ databases">
        <title>Genome sequencing and assembly of the regulated plant pathogen Lachnellula willkommii and related sister species for the development of diagnostic species identification markers.</title>
        <authorList>
            <person name="Giroux E."/>
            <person name="Bilodeau G."/>
        </authorList>
    </citation>
    <scope>NUCLEOTIDE SEQUENCE [LARGE SCALE GENOMIC DNA]</scope>
    <source>
        <strain evidence="2 3">CBS 172.35</strain>
    </source>
</reference>
<keyword evidence="1" id="KW-0812">Transmembrane</keyword>
<feature type="transmembrane region" description="Helical" evidence="1">
    <location>
        <begin position="20"/>
        <end position="38"/>
    </location>
</feature>
<organism evidence="2 3">
    <name type="scientific">Lachnellula willkommii</name>
    <dbReference type="NCBI Taxonomy" id="215461"/>
    <lineage>
        <taxon>Eukaryota</taxon>
        <taxon>Fungi</taxon>
        <taxon>Dikarya</taxon>
        <taxon>Ascomycota</taxon>
        <taxon>Pezizomycotina</taxon>
        <taxon>Leotiomycetes</taxon>
        <taxon>Helotiales</taxon>
        <taxon>Lachnaceae</taxon>
        <taxon>Lachnellula</taxon>
    </lineage>
</organism>
<evidence type="ECO:0000313" key="3">
    <source>
        <dbReference type="Proteomes" id="UP000315522"/>
    </source>
</evidence>
<sequence>MSLSGAPVSNEYLHENNSKSLLITAIVFLVLNTILVLMRFAARTFRTNASPPFGWDDLCILLGWLFSQGIAIDSIVAIHFGTGMRALLWEETSSPEKIGHWGRITFYAGPILYSAAVVFPKNRNFASLLTHINRSLLPGLLLAAHYRPVALRYCEHHHSRRSVYDTGSRMEHGRTRGKML</sequence>
<feature type="transmembrane region" description="Helical" evidence="1">
    <location>
        <begin position="100"/>
        <end position="119"/>
    </location>
</feature>
<feature type="transmembrane region" description="Helical" evidence="1">
    <location>
        <begin position="58"/>
        <end position="80"/>
    </location>
</feature>
<keyword evidence="3" id="KW-1185">Reference proteome</keyword>
<dbReference type="AlphaFoldDB" id="A0A559MM18"/>
<keyword evidence="1" id="KW-1133">Transmembrane helix</keyword>
<evidence type="ECO:0000313" key="2">
    <source>
        <dbReference type="EMBL" id="TVY94010.1"/>
    </source>
</evidence>
<gene>
    <name evidence="2" type="ORF">LAWI1_G000285</name>
</gene>
<comment type="caution">
    <text evidence="2">The sequence shown here is derived from an EMBL/GenBank/DDBJ whole genome shotgun (WGS) entry which is preliminary data.</text>
</comment>
<dbReference type="Proteomes" id="UP000315522">
    <property type="component" value="Unassembled WGS sequence"/>
</dbReference>
<proteinExistence type="predicted"/>
<dbReference type="EMBL" id="QGML01000052">
    <property type="protein sequence ID" value="TVY94010.1"/>
    <property type="molecule type" value="Genomic_DNA"/>
</dbReference>
<evidence type="ECO:0008006" key="4">
    <source>
        <dbReference type="Google" id="ProtNLM"/>
    </source>
</evidence>
<accession>A0A559MM18</accession>
<keyword evidence="1" id="KW-0472">Membrane</keyword>